<evidence type="ECO:0000313" key="5">
    <source>
        <dbReference type="Proteomes" id="UP000019591"/>
    </source>
</evidence>
<dbReference type="eggNOG" id="COG4257">
    <property type="taxonomic scope" value="Bacteria"/>
</dbReference>
<gene>
    <name evidence="4" type="ORF">EAL2_c19120</name>
</gene>
<organism evidence="4 5">
    <name type="scientific">Peptoclostridium acidaminophilum DSM 3953</name>
    <dbReference type="NCBI Taxonomy" id="1286171"/>
    <lineage>
        <taxon>Bacteria</taxon>
        <taxon>Bacillati</taxon>
        <taxon>Bacillota</taxon>
        <taxon>Clostridia</taxon>
        <taxon>Peptostreptococcales</taxon>
        <taxon>Peptoclostridiaceae</taxon>
        <taxon>Peptoclostridium</taxon>
    </lineage>
</organism>
<dbReference type="Pfam" id="PF13205">
    <property type="entry name" value="Big_5"/>
    <property type="match status" value="1"/>
</dbReference>
<dbReference type="EMBL" id="CP007452">
    <property type="protein sequence ID" value="AHM57193.1"/>
    <property type="molecule type" value="Genomic_DNA"/>
</dbReference>
<dbReference type="AlphaFoldDB" id="W8THA3"/>
<dbReference type="RefSeq" id="WP_025436146.1">
    <property type="nucleotide sequence ID" value="NZ_CP007452.1"/>
</dbReference>
<dbReference type="HOGENOM" id="CLU_365521_0_0_9"/>
<sequence>MAKKFVLIFSFMLSVLIFSSSAFAEQWSSIETNGIPYMNPEGIYFDNSGGKWITGQDSDKGSVFLWSESGDHQYYNSETTGGNLKNDVQVRDLLFDDNGATWFATWGDGLKIKKADGSWLSFNQNDDYERYIMSDEVLQIFDAGADGKWILTYQGAYLVTNDYEVAAGKSIILSDYHPACLFVDSNKHIWIGTEYGILTDSKSGSGSFDYVHNVYPGSDMPPADYSHCFSSISQDGEGNLWFGTSNYGTDGVYMLSADGEWTKYTASNSPFPSVSITDMEYDSSSGTVWMSTYYGELIQALGSSIQSYSKEDLGITGGDSIFSLRLDSDGGIWLICHDFMSSIYKISLVGGDASGPYNINTTSTSLATYRIHDMEIDKDGGLWVAGDEGSVSRRTPEGDWIQYRDLGEYSVSGLAVDSNNVMYILPLKGPVMAYDVNSENWLEVPQPPEEIFYSYGAYVDSKDGKWFYTSDGIYYLSPDNSSWEIYTSSSTTGAIPSDMINCAYEDGEGNIWIGTREGAARMSEDGSWEGFYSGESNFMGGDITSFVENDLGELYAIGSYGVQMYSPDGWTDVSHTDFPAGKALKMSNGDIWAGTTLLKNDGGKTVYDHDSTGGILPESSYLGGILKSSAYDQDGTVYFAYMYDGIKLVSGLEWPSSEDRKYTPWSPAASSPVDTDYKWSISLSKPADDSTVNDSSIFVCKKGSSARHSVSVSLNPSDSSIIEITPITLYDSSEEYVIYIGDSIKNVDGENLSKAIRFEFQTK</sequence>
<dbReference type="OrthoDB" id="9813394at2"/>
<dbReference type="Pfam" id="PF07494">
    <property type="entry name" value="Reg_prop"/>
    <property type="match status" value="2"/>
</dbReference>
<name>W8THA3_PEPAC</name>
<feature type="domain" description="SbsA Ig-like" evidence="3">
    <location>
        <begin position="670"/>
        <end position="762"/>
    </location>
</feature>
<keyword evidence="1 2" id="KW-0732">Signal</keyword>
<dbReference type="InterPro" id="IPR032812">
    <property type="entry name" value="SbsA_Ig"/>
</dbReference>
<proteinExistence type="predicted"/>
<dbReference type="Gene3D" id="2.130.10.10">
    <property type="entry name" value="YVTN repeat-like/Quinoprotein amine dehydrogenase"/>
    <property type="match status" value="3"/>
</dbReference>
<dbReference type="Proteomes" id="UP000019591">
    <property type="component" value="Chromosome"/>
</dbReference>
<feature type="signal peptide" evidence="2">
    <location>
        <begin position="1"/>
        <end position="24"/>
    </location>
</feature>
<evidence type="ECO:0000313" key="4">
    <source>
        <dbReference type="EMBL" id="AHM57193.1"/>
    </source>
</evidence>
<protein>
    <recommendedName>
        <fullName evidence="3">SbsA Ig-like domain-containing protein</fullName>
    </recommendedName>
</protein>
<evidence type="ECO:0000256" key="1">
    <source>
        <dbReference type="ARBA" id="ARBA00022729"/>
    </source>
</evidence>
<accession>W8THA3</accession>
<evidence type="ECO:0000259" key="3">
    <source>
        <dbReference type="Pfam" id="PF13205"/>
    </source>
</evidence>
<evidence type="ECO:0000256" key="2">
    <source>
        <dbReference type="SAM" id="SignalP"/>
    </source>
</evidence>
<dbReference type="PATRIC" id="fig|1286171.3.peg.1861"/>
<keyword evidence="5" id="KW-1185">Reference proteome</keyword>
<dbReference type="InterPro" id="IPR015943">
    <property type="entry name" value="WD40/YVTN_repeat-like_dom_sf"/>
</dbReference>
<feature type="chain" id="PRO_5005717115" description="SbsA Ig-like domain-containing protein" evidence="2">
    <location>
        <begin position="25"/>
        <end position="763"/>
    </location>
</feature>
<reference evidence="4 5" key="1">
    <citation type="journal article" date="2014" name="Genome Announc.">
        <title>Complete Genome Sequence of Amino Acid-Utilizing Eubacterium acidaminophilum al-2 (DSM 3953).</title>
        <authorList>
            <person name="Poehlein A."/>
            <person name="Andreesen J.R."/>
            <person name="Daniel R."/>
        </authorList>
    </citation>
    <scope>NUCLEOTIDE SEQUENCE [LARGE SCALE GENOMIC DNA]</scope>
    <source>
        <strain evidence="4 5">DSM 3953</strain>
    </source>
</reference>
<dbReference type="InterPro" id="IPR011110">
    <property type="entry name" value="Reg_prop"/>
</dbReference>
<dbReference type="STRING" id="1286171.EAL2_c19120"/>
<dbReference type="SUPFAM" id="SSF63829">
    <property type="entry name" value="Calcium-dependent phosphotriesterase"/>
    <property type="match status" value="2"/>
</dbReference>
<dbReference type="KEGG" id="eac:EAL2_c19120"/>